<dbReference type="Pfam" id="PF00172">
    <property type="entry name" value="Zn_clus"/>
    <property type="match status" value="1"/>
</dbReference>
<protein>
    <recommendedName>
        <fullName evidence="7">Zn(2)-C6 fungal-type domain-containing protein</fullName>
    </recommendedName>
</protein>
<dbReference type="CDD" id="cd12148">
    <property type="entry name" value="fungal_TF_MHR"/>
    <property type="match status" value="1"/>
</dbReference>
<feature type="domain" description="Zn(2)-C6 fungal-type" evidence="7">
    <location>
        <begin position="7"/>
        <end position="43"/>
    </location>
</feature>
<dbReference type="Proteomes" id="UP001149074">
    <property type="component" value="Unassembled WGS sequence"/>
</dbReference>
<dbReference type="CDD" id="cd00067">
    <property type="entry name" value="GAL4"/>
    <property type="match status" value="1"/>
</dbReference>
<keyword evidence="2" id="KW-0805">Transcription regulation</keyword>
<dbReference type="GO" id="GO:0000981">
    <property type="term" value="F:DNA-binding transcription factor activity, RNA polymerase II-specific"/>
    <property type="evidence" value="ECO:0007669"/>
    <property type="project" value="InterPro"/>
</dbReference>
<evidence type="ECO:0000256" key="3">
    <source>
        <dbReference type="ARBA" id="ARBA00023125"/>
    </source>
</evidence>
<dbReference type="PANTHER" id="PTHR31644:SF1">
    <property type="entry name" value="ZN(II)2CYS6 TRANSCRIPTION FACTOR (EUROFUNG)"/>
    <property type="match status" value="1"/>
</dbReference>
<keyword evidence="9" id="KW-1185">Reference proteome</keyword>
<feature type="region of interest" description="Disordered" evidence="6">
    <location>
        <begin position="68"/>
        <end position="87"/>
    </location>
</feature>
<gene>
    <name evidence="8" type="ORF">N7532_008073</name>
</gene>
<dbReference type="EMBL" id="JAPQKI010000009">
    <property type="protein sequence ID" value="KAJ5089389.1"/>
    <property type="molecule type" value="Genomic_DNA"/>
</dbReference>
<dbReference type="GeneID" id="81359544"/>
<evidence type="ECO:0000256" key="6">
    <source>
        <dbReference type="SAM" id="MobiDB-lite"/>
    </source>
</evidence>
<dbReference type="GO" id="GO:0006351">
    <property type="term" value="P:DNA-templated transcription"/>
    <property type="evidence" value="ECO:0007669"/>
    <property type="project" value="InterPro"/>
</dbReference>
<reference evidence="8" key="1">
    <citation type="submission" date="2022-11" db="EMBL/GenBank/DDBJ databases">
        <authorList>
            <person name="Petersen C."/>
        </authorList>
    </citation>
    <scope>NUCLEOTIDE SEQUENCE</scope>
    <source>
        <strain evidence="8">IBT 30761</strain>
    </source>
</reference>
<dbReference type="GO" id="GO:0008270">
    <property type="term" value="F:zinc ion binding"/>
    <property type="evidence" value="ECO:0007669"/>
    <property type="project" value="InterPro"/>
</dbReference>
<dbReference type="SMART" id="SM00066">
    <property type="entry name" value="GAL4"/>
    <property type="match status" value="1"/>
</dbReference>
<evidence type="ECO:0000256" key="1">
    <source>
        <dbReference type="ARBA" id="ARBA00022723"/>
    </source>
</evidence>
<dbReference type="InterPro" id="IPR001138">
    <property type="entry name" value="Zn2Cys6_DnaBD"/>
</dbReference>
<evidence type="ECO:0000259" key="7">
    <source>
        <dbReference type="PROSITE" id="PS50048"/>
    </source>
</evidence>
<dbReference type="SUPFAM" id="SSF57701">
    <property type="entry name" value="Zn2/Cys6 DNA-binding domain"/>
    <property type="match status" value="1"/>
</dbReference>
<dbReference type="GO" id="GO:0003677">
    <property type="term" value="F:DNA binding"/>
    <property type="evidence" value="ECO:0007669"/>
    <property type="project" value="UniProtKB-KW"/>
</dbReference>
<dbReference type="PANTHER" id="PTHR31644">
    <property type="entry name" value="TRANSCRIPTIONAL ACTIVATOR ARO80-RELATED"/>
    <property type="match status" value="1"/>
</dbReference>
<keyword evidence="4" id="KW-0804">Transcription</keyword>
<dbReference type="Pfam" id="PF04082">
    <property type="entry name" value="Fungal_trans"/>
    <property type="match status" value="1"/>
</dbReference>
<proteinExistence type="predicted"/>
<dbReference type="InterPro" id="IPR007219">
    <property type="entry name" value="XnlR_reg_dom"/>
</dbReference>
<evidence type="ECO:0000313" key="9">
    <source>
        <dbReference type="Proteomes" id="UP001149074"/>
    </source>
</evidence>
<reference evidence="8" key="2">
    <citation type="journal article" date="2023" name="IMA Fungus">
        <title>Comparative genomic study of the Penicillium genus elucidates a diverse pangenome and 15 lateral gene transfer events.</title>
        <authorList>
            <person name="Petersen C."/>
            <person name="Sorensen T."/>
            <person name="Nielsen M.R."/>
            <person name="Sondergaard T.E."/>
            <person name="Sorensen J.L."/>
            <person name="Fitzpatrick D.A."/>
            <person name="Frisvad J.C."/>
            <person name="Nielsen K.L."/>
        </authorList>
    </citation>
    <scope>NUCLEOTIDE SEQUENCE</scope>
    <source>
        <strain evidence="8">IBT 30761</strain>
    </source>
</reference>
<sequence>MKRTSRACIRCRNHKAKCVLAGSGHVLGPPCQKCVHAGVECVLATSNRGGYRRRKSDDPLACSVSTEWQYSTPEDPEEAQEATPASISATHRNAHDLSEIRDSVQSAGVIENTFASTDLHNTSDALKILSQIAGSASTNTTAYTEPSRLPSMAQCSANQATVPETGLLEYHLVNAGVLTPSQVLNLVERFATIYHPFYPIAPEKSLNRAFISETARGEPYLLTAICMIGAKDMANGEHILETCAQYMRSLITEIVAGKKCGVDAVEALLLLAEWEPQCSLPESANLGYGQEDMAAWMHIGLAVRLAYSKRLDRTQFYDVSRNGGANASRERLAIGRPFACRGLEPSIVYGRYGFPTVESQQLVEENFSSVFQARLELTQIFTNVHEVLYCNMGAGAQMMLVGSYAAYLDDFRGAIAAWNCVWGSLTCSQNIKILLQLSYEYLRLYANAFAFQAAALRTISPNLPGMENGHTYNESPGSLPEARFMYESIDAAKALLTIVNNYIPSAESLNRFPIRFLLYCVNAAVFLYKIWTLNAISYPERASVRRLIGDTISSLRKGTTESSELGARYANLLEVLWKRADRPSVTDDANSTFDDQARPLPHFQTRSPYLQDGFSWLDLEAIGEFVLGGTVSNDIDLTNMRRSMDTSFCEGIDWSDTQFLASNEFSRIF</sequence>
<evidence type="ECO:0000256" key="5">
    <source>
        <dbReference type="ARBA" id="ARBA00023242"/>
    </source>
</evidence>
<evidence type="ECO:0000256" key="2">
    <source>
        <dbReference type="ARBA" id="ARBA00023015"/>
    </source>
</evidence>
<keyword evidence="3" id="KW-0238">DNA-binding</keyword>
<dbReference type="RefSeq" id="XP_056471371.1">
    <property type="nucleotide sequence ID" value="XM_056620565.1"/>
</dbReference>
<keyword evidence="5" id="KW-0539">Nucleus</keyword>
<dbReference type="GO" id="GO:0005634">
    <property type="term" value="C:nucleus"/>
    <property type="evidence" value="ECO:0007669"/>
    <property type="project" value="TreeGrafter"/>
</dbReference>
<dbReference type="PROSITE" id="PS00463">
    <property type="entry name" value="ZN2_CY6_FUNGAL_1"/>
    <property type="match status" value="1"/>
</dbReference>
<accession>A0A9W9EWS3</accession>
<dbReference type="PROSITE" id="PS50048">
    <property type="entry name" value="ZN2_CY6_FUNGAL_2"/>
    <property type="match status" value="1"/>
</dbReference>
<dbReference type="AlphaFoldDB" id="A0A9W9EWS3"/>
<dbReference type="OrthoDB" id="5818554at2759"/>
<dbReference type="Gene3D" id="4.10.240.10">
    <property type="entry name" value="Zn(2)-C6 fungal-type DNA-binding domain"/>
    <property type="match status" value="1"/>
</dbReference>
<evidence type="ECO:0000313" key="8">
    <source>
        <dbReference type="EMBL" id="KAJ5089389.1"/>
    </source>
</evidence>
<dbReference type="InterPro" id="IPR052780">
    <property type="entry name" value="AAA_Catabolism_Regulators"/>
</dbReference>
<evidence type="ECO:0000256" key="4">
    <source>
        <dbReference type="ARBA" id="ARBA00023163"/>
    </source>
</evidence>
<keyword evidence="1" id="KW-0479">Metal-binding</keyword>
<comment type="caution">
    <text evidence="8">The sequence shown here is derived from an EMBL/GenBank/DDBJ whole genome shotgun (WGS) entry which is preliminary data.</text>
</comment>
<dbReference type="InterPro" id="IPR036864">
    <property type="entry name" value="Zn2-C6_fun-type_DNA-bd_sf"/>
</dbReference>
<name>A0A9W9EWS3_9EURO</name>
<organism evidence="8 9">
    <name type="scientific">Penicillium argentinense</name>
    <dbReference type="NCBI Taxonomy" id="1131581"/>
    <lineage>
        <taxon>Eukaryota</taxon>
        <taxon>Fungi</taxon>
        <taxon>Dikarya</taxon>
        <taxon>Ascomycota</taxon>
        <taxon>Pezizomycotina</taxon>
        <taxon>Eurotiomycetes</taxon>
        <taxon>Eurotiomycetidae</taxon>
        <taxon>Eurotiales</taxon>
        <taxon>Aspergillaceae</taxon>
        <taxon>Penicillium</taxon>
    </lineage>
</organism>